<dbReference type="GO" id="GO:0006749">
    <property type="term" value="P:glutathione metabolic process"/>
    <property type="evidence" value="ECO:0007669"/>
    <property type="project" value="TreeGrafter"/>
</dbReference>
<dbReference type="EC" id="2.5.1.18" evidence="3"/>
<dbReference type="GO" id="GO:0004364">
    <property type="term" value="F:glutathione transferase activity"/>
    <property type="evidence" value="ECO:0007669"/>
    <property type="project" value="UniProtKB-EC"/>
</dbReference>
<evidence type="ECO:0000313" key="8">
    <source>
        <dbReference type="EnsemblMetazoa" id="ACUA014512-PA"/>
    </source>
</evidence>
<dbReference type="Proteomes" id="UP000075883">
    <property type="component" value="Unassembled WGS sequence"/>
</dbReference>
<dbReference type="STRING" id="139723.A0A182MBX8"/>
<comment type="subunit">
    <text evidence="2">Homodimer.</text>
</comment>
<dbReference type="AlphaFoldDB" id="A0A182MBX8"/>
<dbReference type="SUPFAM" id="SSF52833">
    <property type="entry name" value="Thioredoxin-like"/>
    <property type="match status" value="1"/>
</dbReference>
<dbReference type="InterPro" id="IPR036249">
    <property type="entry name" value="Thioredoxin-like_sf"/>
</dbReference>
<dbReference type="FunFam" id="3.40.30.10:FF:000034">
    <property type="entry name" value="glutathione S-transferase 1"/>
    <property type="match status" value="1"/>
</dbReference>
<feature type="domain" description="GST N-terminal" evidence="7">
    <location>
        <begin position="98"/>
        <end position="164"/>
    </location>
</feature>
<dbReference type="VEuPathDB" id="VectorBase:ACUA014512"/>
<evidence type="ECO:0000256" key="6">
    <source>
        <dbReference type="ARBA" id="ARBA00047960"/>
    </source>
</evidence>
<evidence type="ECO:0000256" key="2">
    <source>
        <dbReference type="ARBA" id="ARBA00011738"/>
    </source>
</evidence>
<dbReference type="Gene3D" id="3.40.30.10">
    <property type="entry name" value="Glutaredoxin"/>
    <property type="match status" value="1"/>
</dbReference>
<comment type="catalytic activity">
    <reaction evidence="6">
        <text>RX + glutathione = an S-substituted glutathione + a halide anion + H(+)</text>
        <dbReference type="Rhea" id="RHEA:16437"/>
        <dbReference type="ChEBI" id="CHEBI:15378"/>
        <dbReference type="ChEBI" id="CHEBI:16042"/>
        <dbReference type="ChEBI" id="CHEBI:17792"/>
        <dbReference type="ChEBI" id="CHEBI:57925"/>
        <dbReference type="ChEBI" id="CHEBI:90779"/>
        <dbReference type="EC" id="2.5.1.18"/>
    </reaction>
</comment>
<evidence type="ECO:0000256" key="4">
    <source>
        <dbReference type="ARBA" id="ARBA00022679"/>
    </source>
</evidence>
<evidence type="ECO:0000256" key="5">
    <source>
        <dbReference type="ARBA" id="ARBA00041523"/>
    </source>
</evidence>
<accession>A0A182MBX8</accession>
<keyword evidence="4" id="KW-0808">Transferase</keyword>
<dbReference type="PANTHER" id="PTHR43969:SF2">
    <property type="entry name" value="GLUTATHIONE S TRANSFERASE D11, ISOFORM B"/>
    <property type="match status" value="1"/>
</dbReference>
<evidence type="ECO:0000256" key="3">
    <source>
        <dbReference type="ARBA" id="ARBA00012452"/>
    </source>
</evidence>
<reference evidence="9" key="1">
    <citation type="submission" date="2013-09" db="EMBL/GenBank/DDBJ databases">
        <title>The Genome Sequence of Anopheles culicifacies species A.</title>
        <authorList>
            <consortium name="The Broad Institute Genomics Platform"/>
            <person name="Neafsey D.E."/>
            <person name="Besansky N."/>
            <person name="Howell P."/>
            <person name="Walton C."/>
            <person name="Young S.K."/>
            <person name="Zeng Q."/>
            <person name="Gargeya S."/>
            <person name="Fitzgerald M."/>
            <person name="Haas B."/>
            <person name="Abouelleil A."/>
            <person name="Allen A.W."/>
            <person name="Alvarado L."/>
            <person name="Arachchi H.M."/>
            <person name="Berlin A.M."/>
            <person name="Chapman S.B."/>
            <person name="Gainer-Dewar J."/>
            <person name="Goldberg J."/>
            <person name="Griggs A."/>
            <person name="Gujja S."/>
            <person name="Hansen M."/>
            <person name="Howarth C."/>
            <person name="Imamovic A."/>
            <person name="Ireland A."/>
            <person name="Larimer J."/>
            <person name="McCowan C."/>
            <person name="Murphy C."/>
            <person name="Pearson M."/>
            <person name="Poon T.W."/>
            <person name="Priest M."/>
            <person name="Roberts A."/>
            <person name="Saif S."/>
            <person name="Shea T."/>
            <person name="Sisk P."/>
            <person name="Sykes S."/>
            <person name="Wortman J."/>
            <person name="Nusbaum C."/>
            <person name="Birren B."/>
        </authorList>
    </citation>
    <scope>NUCLEOTIDE SEQUENCE [LARGE SCALE GENOMIC DNA]</scope>
    <source>
        <strain evidence="9">A-37</strain>
    </source>
</reference>
<dbReference type="PROSITE" id="PS50404">
    <property type="entry name" value="GST_NTER"/>
    <property type="match status" value="1"/>
</dbReference>
<evidence type="ECO:0000256" key="1">
    <source>
        <dbReference type="ARBA" id="ARBA00009899"/>
    </source>
</evidence>
<reference evidence="8" key="2">
    <citation type="submission" date="2020-05" db="UniProtKB">
        <authorList>
            <consortium name="EnsemblMetazoa"/>
        </authorList>
    </citation>
    <scope>IDENTIFICATION</scope>
    <source>
        <strain evidence="8">A-37</strain>
    </source>
</reference>
<dbReference type="CDD" id="cd03045">
    <property type="entry name" value="GST_N_Delta_Epsilon"/>
    <property type="match status" value="1"/>
</dbReference>
<dbReference type="EnsemblMetazoa" id="ACUA014512-RA">
    <property type="protein sequence ID" value="ACUA014512-PA"/>
    <property type="gene ID" value="ACUA014512"/>
</dbReference>
<dbReference type="InterPro" id="IPR004045">
    <property type="entry name" value="Glutathione_S-Trfase_N"/>
</dbReference>
<evidence type="ECO:0000259" key="7">
    <source>
        <dbReference type="PROSITE" id="PS50404"/>
    </source>
</evidence>
<sequence>MAVISPTSPDLLEATRGREGWDRYRKWKANPVHTLHAHVYNPIPLLRPFNTKPPGTVFGLVQSRRNGVDGKDALKSTCPRTPLVQCRAPCPATWRGPMTPVLYYLPPSPPCRSVLLLAKLIGVELELKALNVMEGEQLKPDFVELNPQHCIPTLDDHGLVLWER</sequence>
<protein>
    <recommendedName>
        <fullName evidence="3">glutathione transferase</fullName>
        <ecNumber evidence="3">2.5.1.18</ecNumber>
    </recommendedName>
    <alternativeName>
        <fullName evidence="5">GST class-theta</fullName>
    </alternativeName>
</protein>
<comment type="similarity">
    <text evidence="1">Belongs to the GST superfamily. Theta family.</text>
</comment>
<keyword evidence="9" id="KW-1185">Reference proteome</keyword>
<dbReference type="Pfam" id="PF02798">
    <property type="entry name" value="GST_N"/>
    <property type="match status" value="1"/>
</dbReference>
<proteinExistence type="inferred from homology"/>
<organism evidence="8 9">
    <name type="scientific">Anopheles culicifacies</name>
    <dbReference type="NCBI Taxonomy" id="139723"/>
    <lineage>
        <taxon>Eukaryota</taxon>
        <taxon>Metazoa</taxon>
        <taxon>Ecdysozoa</taxon>
        <taxon>Arthropoda</taxon>
        <taxon>Hexapoda</taxon>
        <taxon>Insecta</taxon>
        <taxon>Pterygota</taxon>
        <taxon>Neoptera</taxon>
        <taxon>Endopterygota</taxon>
        <taxon>Diptera</taxon>
        <taxon>Nematocera</taxon>
        <taxon>Culicoidea</taxon>
        <taxon>Culicidae</taxon>
        <taxon>Anophelinae</taxon>
        <taxon>Anopheles</taxon>
        <taxon>culicifacies species complex</taxon>
    </lineage>
</organism>
<evidence type="ECO:0000313" key="9">
    <source>
        <dbReference type="Proteomes" id="UP000075883"/>
    </source>
</evidence>
<dbReference type="PANTHER" id="PTHR43969">
    <property type="entry name" value="GLUTATHIONE S TRANSFERASE D10, ISOFORM A-RELATED"/>
    <property type="match status" value="1"/>
</dbReference>
<name>A0A182MBX8_9DIPT</name>
<dbReference type="EMBL" id="AXCM01003749">
    <property type="status" value="NOT_ANNOTATED_CDS"/>
    <property type="molecule type" value="Genomic_DNA"/>
</dbReference>